<feature type="compositionally biased region" description="Pro residues" evidence="2">
    <location>
        <begin position="1798"/>
        <end position="1807"/>
    </location>
</feature>
<dbReference type="InterPro" id="IPR032675">
    <property type="entry name" value="LRR_dom_sf"/>
</dbReference>
<dbReference type="SUPFAM" id="SSF81383">
    <property type="entry name" value="F-box domain"/>
    <property type="match status" value="1"/>
</dbReference>
<dbReference type="Proteomes" id="UP001231518">
    <property type="component" value="Chromosome 30"/>
</dbReference>
<protein>
    <recommendedName>
        <fullName evidence="3">F-box domain-containing protein</fullName>
    </recommendedName>
</protein>
<feature type="compositionally biased region" description="Low complexity" evidence="2">
    <location>
        <begin position="1950"/>
        <end position="1959"/>
    </location>
</feature>
<dbReference type="SUPFAM" id="SSF52058">
    <property type="entry name" value="L domain-like"/>
    <property type="match status" value="1"/>
</dbReference>
<feature type="compositionally biased region" description="Polar residues" evidence="2">
    <location>
        <begin position="1960"/>
        <end position="2005"/>
    </location>
</feature>
<dbReference type="SUPFAM" id="SSF52047">
    <property type="entry name" value="RNI-like"/>
    <property type="match status" value="3"/>
</dbReference>
<dbReference type="PANTHER" id="PTHR12904:SF23">
    <property type="entry name" value="PROTEIN ZER-1 HOMOLOG"/>
    <property type="match status" value="1"/>
</dbReference>
<evidence type="ECO:0000313" key="5">
    <source>
        <dbReference type="Proteomes" id="UP001231518"/>
    </source>
</evidence>
<dbReference type="PROSITE" id="PS50181">
    <property type="entry name" value="FBOX"/>
    <property type="match status" value="1"/>
</dbReference>
<feature type="compositionally biased region" description="Basic and acidic residues" evidence="2">
    <location>
        <begin position="2020"/>
        <end position="2033"/>
    </location>
</feature>
<dbReference type="SMART" id="SM00256">
    <property type="entry name" value="FBOX"/>
    <property type="match status" value="1"/>
</dbReference>
<feature type="region of interest" description="Disordered" evidence="2">
    <location>
        <begin position="1938"/>
        <end position="2042"/>
    </location>
</feature>
<keyword evidence="1" id="KW-0833">Ubl conjugation pathway</keyword>
<feature type="region of interest" description="Disordered" evidence="2">
    <location>
        <begin position="1590"/>
        <end position="1614"/>
    </location>
</feature>
<evidence type="ECO:0000256" key="2">
    <source>
        <dbReference type="SAM" id="MobiDB-lite"/>
    </source>
</evidence>
<feature type="compositionally biased region" description="Low complexity" evidence="2">
    <location>
        <begin position="1765"/>
        <end position="1797"/>
    </location>
</feature>
<feature type="region of interest" description="Disordered" evidence="2">
    <location>
        <begin position="1754"/>
        <end position="1896"/>
    </location>
</feature>
<dbReference type="PRINTS" id="PR01217">
    <property type="entry name" value="PRICHEXTENSN"/>
</dbReference>
<dbReference type="Pfam" id="PF12937">
    <property type="entry name" value="F-box-like"/>
    <property type="match status" value="1"/>
</dbReference>
<feature type="compositionally biased region" description="Pro residues" evidence="2">
    <location>
        <begin position="1828"/>
        <end position="1880"/>
    </location>
</feature>
<reference evidence="4" key="1">
    <citation type="submission" date="2023-03" db="EMBL/GenBank/DDBJ databases">
        <title>Chromosome-level genomes of two armyworms, Mythimna separata and Mythimna loreyi, provide insights into the biosynthesis and reception of sex pheromones.</title>
        <authorList>
            <person name="Zhao H."/>
        </authorList>
    </citation>
    <scope>NUCLEOTIDE SEQUENCE</scope>
    <source>
        <strain evidence="4">BeijingLab</strain>
        <tissue evidence="4">Pupa</tissue>
    </source>
</reference>
<feature type="domain" description="F-box" evidence="3">
    <location>
        <begin position="32"/>
        <end position="78"/>
    </location>
</feature>
<comment type="caution">
    <text evidence="4">The sequence shown here is derived from an EMBL/GenBank/DDBJ whole genome shotgun (WGS) entry which is preliminary data.</text>
</comment>
<sequence length="2209" mass="249371">MGTLNAENTAKQDLNDSGCVQDASVGENGRGYPHLMDLSDDVLLCILQYLSPMDLKALGHTCSRLGVLICDRTLWTHVDARTTPMGRERLQWMLTHCLSSVTTELKISGYANKDSRCLGIQDLFAAFEPDKDYLNGSTHAGSPDGADVEHFLLRMWYPHLPRFAVSPRWPDKIEADVKIIFKDKAEQLAAENAARLEPPSGPETPDESGKAGQASGNSGPNSEKTDAFGVGLSSFDACSQNAIDASDLKAGTFRPTYKETRPPLGPFPPGYDDYGHHYGAKLQIPREFGDDIREDCKGPQFTLTKKLMRDLKSTCPNLTSLAIEYCNLEYRSTNLRHFPNKLKKLSLRGCRVYNLPLNTSYLGKVQERLPELQYLDVSECDWFEPASLMPLSKLAGLTELYMRDCKRLTECVAYASLATRYGFRQLRYLDVSECDWFEPASLMPLSKLAGLTELYMRDCKRLTECVAYASLATRYGFRQLRYLDVSECDWFEPASLMPLSKLAGLTELYMRDCKRLTECVAYASLATRYGFRQLRYLDVSECDWFEPASLMPLSKLAGLTELYMRDCKRLTECVAYASLATRYGFRQLRYLDVSECDWFEPASLMPLSKLAGLTELYMRDCKRLTECVAYASLATRYGFRQLRYLDVSECDWFEPASLMPLSKLAGLTELYMRDCKRLTECVAYASLATRYGFRQLRYLDVSECDWFEPASLMPLSKLAGLTELYMRDCKRLTECVAYASLATRYGFRQLRYLDVSECDWFEPASLMPLSKLAGLTELYMRDCKRLTECVAYASLATRYGFRQLRYLDVSECDWFEPASLMPLSKLAGLTELYMRDCKRLTECVAYASLATRYGFRQLRYLDVSECDWFEPASLMPLSKLAGLTELYMRDCKRLTECVAYASLATRYGFRQLRYLDVSECDWFEPASLMPLSKLAGLTELYMRDCKRLTECVAYASLATRYGFRQLRYLDVSECDWFEPASLMPLSKLAGLTELYMRDCKRLTECVAYASLATRYGFRQLRYLDVSECDWFEPASLMPLSKLAGLTELYMRDCKRLTECVAYASLATRYGFRQLRYLDVSECDWFEPASLMPLSKLAGLTELYMRDCKRLTECVAYASLATRYGFRQLRYLDVSECDWFEPASLMPLSKLAGLTELYMRDCKRLTECVAYASLATRYGFRQLRYLDVSECDWFEPASLMPLSKLAGLTELYMRDCKRLTECVAYASLATRYGFRQLRILDVRGSPLADSEVSAVGWLPRLEELYVSPPADKPDETEHTHTWNYDHIPHNELDDWETESVLSVLGSPLADSEVSAVGWLPRLEELYVSPPADKRDETEHTHTWNYDHIPHNELDDWETESVLSVVGSPLADSEVSAVGWLPRLEELYVSPPADKRDETEHTHTWNYDHIPHNELDDWETESVLSVRGSPLADSEVSAVGWLPRLEELYVSPPADKRDETEHTHTWNYDHIPHNELDDWETEEPEYFKLKEAEAEQMSTEEEKDEEPNERHGDVMFSNPWWSHERRGRTFLILVCKLKESEQMSTEEEKDEEPIERHGDVMFSNPWWSHERRIIVIQPNANRQLEEHYPLMQRQPPQNNGEENRAPPPPAPERGRPGVLPAQAIPVPVAPMGPIHGAFDILPGERIPRMVRQKVPFEPPSQGPVHPKKIPTDPRDVSLLRQGTAPLVEGPWKPDLGGGDYAREDSVPSNLQAGPAYYRKSSVVLHPYPPIPRPIPNPHMGPMGPINPHMGAANFPAGLGAYRQGPVNPQAGAPNPRPGPGNQQGPANPQAGPSNQQAGPSNPPAGPSNPRPDDGEADPSDVQVVPEMDRPGPPTNRPSPPMDRPVPPMNRPVPPMNRPVPPMNRPGPPMERPIPPMNRPGPPMDRQDPANQLLGPTREELIEACRRVHALDALDGPYGPPQYRHTHAMNMAGVALFQAQMGYPRPRPPPANAQPGPMNAQPGPSNAQAGPSNPQAPQGPSNPQAGPSNSAQGPSNSAQGPPNSQAGLSSAEKRPSTVNDDGDLPKRSRMEGDDVPNRPPIVHIPNCPRLMAQRQRLEALGNPDNQEPGTVRFRRDLRPIMQIDVDVHRHPPATLPAHIGYNLVTDSALLRFGRAENENVNYVHIGRNGIHAGSETGSRPDRSNLRILSVTGYRQITDRSLEHLVTAAPFLVHVDFSDTNVTPRGVEMFRAIRPECEVIFSQFRMPPNSDST</sequence>
<accession>A0AAD7Y8J0</accession>
<dbReference type="PANTHER" id="PTHR12904">
    <property type="match status" value="1"/>
</dbReference>
<dbReference type="Gene3D" id="3.80.10.10">
    <property type="entry name" value="Ribonuclease Inhibitor"/>
    <property type="match status" value="10"/>
</dbReference>
<evidence type="ECO:0000256" key="1">
    <source>
        <dbReference type="ARBA" id="ARBA00022786"/>
    </source>
</evidence>
<dbReference type="InterPro" id="IPR051341">
    <property type="entry name" value="Zyg-11_UBL_adapter"/>
</dbReference>
<name>A0AAD7Y8J0_MYTSE</name>
<dbReference type="InterPro" id="IPR006553">
    <property type="entry name" value="Leu-rich_rpt_Cys-con_subtyp"/>
</dbReference>
<proteinExistence type="predicted"/>
<gene>
    <name evidence="4" type="ORF">PYW07_012727</name>
</gene>
<dbReference type="EMBL" id="JARGEI010000028">
    <property type="protein sequence ID" value="KAJ8706649.1"/>
    <property type="molecule type" value="Genomic_DNA"/>
</dbReference>
<evidence type="ECO:0000313" key="4">
    <source>
        <dbReference type="EMBL" id="KAJ8706649.1"/>
    </source>
</evidence>
<dbReference type="SMART" id="SM00367">
    <property type="entry name" value="LRR_CC"/>
    <property type="match status" value="17"/>
</dbReference>
<evidence type="ECO:0000259" key="3">
    <source>
        <dbReference type="PROSITE" id="PS50181"/>
    </source>
</evidence>
<organism evidence="4 5">
    <name type="scientific">Mythimna separata</name>
    <name type="common">Oriental armyworm</name>
    <name type="synonym">Pseudaletia separata</name>
    <dbReference type="NCBI Taxonomy" id="271217"/>
    <lineage>
        <taxon>Eukaryota</taxon>
        <taxon>Metazoa</taxon>
        <taxon>Ecdysozoa</taxon>
        <taxon>Arthropoda</taxon>
        <taxon>Hexapoda</taxon>
        <taxon>Insecta</taxon>
        <taxon>Pterygota</taxon>
        <taxon>Neoptera</taxon>
        <taxon>Endopterygota</taxon>
        <taxon>Lepidoptera</taxon>
        <taxon>Glossata</taxon>
        <taxon>Ditrysia</taxon>
        <taxon>Noctuoidea</taxon>
        <taxon>Noctuidae</taxon>
        <taxon>Noctuinae</taxon>
        <taxon>Hadenini</taxon>
        <taxon>Mythimna</taxon>
    </lineage>
</organism>
<dbReference type="InterPro" id="IPR001810">
    <property type="entry name" value="F-box_dom"/>
</dbReference>
<feature type="region of interest" description="Disordered" evidence="2">
    <location>
        <begin position="193"/>
        <end position="226"/>
    </location>
</feature>
<keyword evidence="5" id="KW-1185">Reference proteome</keyword>
<dbReference type="InterPro" id="IPR036047">
    <property type="entry name" value="F-box-like_dom_sf"/>
</dbReference>